<evidence type="ECO:0000256" key="1">
    <source>
        <dbReference type="SAM" id="Phobius"/>
    </source>
</evidence>
<keyword evidence="1" id="KW-0812">Transmembrane</keyword>
<keyword evidence="1" id="KW-1133">Transmembrane helix</keyword>
<dbReference type="AlphaFoldDB" id="A0A7T0KGT1"/>
<name>A0A7T0KGT1_9CORY</name>
<dbReference type="Proteomes" id="UP000594681">
    <property type="component" value="Chromosome"/>
</dbReference>
<dbReference type="RefSeq" id="WP_165007973.1">
    <property type="nucleotide sequence ID" value="NZ_CP064954.1"/>
</dbReference>
<dbReference type="KEGG" id="cliz:G7Y31_05755"/>
<gene>
    <name evidence="2" type="ORF">G7Y31_05755</name>
</gene>
<organism evidence="2 3">
    <name type="scientific">Corynebacterium lizhenjunii</name>
    <dbReference type="NCBI Taxonomy" id="2709394"/>
    <lineage>
        <taxon>Bacteria</taxon>
        <taxon>Bacillati</taxon>
        <taxon>Actinomycetota</taxon>
        <taxon>Actinomycetes</taxon>
        <taxon>Mycobacteriales</taxon>
        <taxon>Corynebacteriaceae</taxon>
        <taxon>Corynebacterium</taxon>
    </lineage>
</organism>
<dbReference type="EMBL" id="CP064954">
    <property type="protein sequence ID" value="QPK80450.1"/>
    <property type="molecule type" value="Genomic_DNA"/>
</dbReference>
<feature type="transmembrane region" description="Helical" evidence="1">
    <location>
        <begin position="7"/>
        <end position="24"/>
    </location>
</feature>
<accession>A0A7T0KGT1</accession>
<keyword evidence="1" id="KW-0472">Membrane</keyword>
<evidence type="ECO:0000313" key="3">
    <source>
        <dbReference type="Proteomes" id="UP000594681"/>
    </source>
</evidence>
<sequence>MTPQRMIPFLWARLVALLVFVIVVGWNAVWWALAIGVVLLLMTGYQLYMAYQSR</sequence>
<evidence type="ECO:0000313" key="2">
    <source>
        <dbReference type="EMBL" id="QPK80450.1"/>
    </source>
</evidence>
<keyword evidence="3" id="KW-1185">Reference proteome</keyword>
<protein>
    <submittedName>
        <fullName evidence="2">Uncharacterized protein</fullName>
    </submittedName>
</protein>
<feature type="transmembrane region" description="Helical" evidence="1">
    <location>
        <begin position="30"/>
        <end position="51"/>
    </location>
</feature>
<reference evidence="2 3" key="1">
    <citation type="submission" date="2020-11" db="EMBL/GenBank/DDBJ databases">
        <title>Corynebacterium sp. ZJ-599.</title>
        <authorList>
            <person name="Zhou J."/>
        </authorList>
    </citation>
    <scope>NUCLEOTIDE SEQUENCE [LARGE SCALE GENOMIC DNA]</scope>
    <source>
        <strain evidence="2 3">ZJ-599</strain>
    </source>
</reference>
<proteinExistence type="predicted"/>